<dbReference type="AlphaFoldDB" id="A0AAD7G8X4"/>
<dbReference type="EMBL" id="JARKIE010000130">
    <property type="protein sequence ID" value="KAJ7679605.1"/>
    <property type="molecule type" value="Genomic_DNA"/>
</dbReference>
<feature type="compositionally biased region" description="Basic residues" evidence="1">
    <location>
        <begin position="199"/>
        <end position="209"/>
    </location>
</feature>
<reference evidence="2" key="1">
    <citation type="submission" date="2023-03" db="EMBL/GenBank/DDBJ databases">
        <title>Massive genome expansion in bonnet fungi (Mycena s.s.) driven by repeated elements and novel gene families across ecological guilds.</title>
        <authorList>
            <consortium name="Lawrence Berkeley National Laboratory"/>
            <person name="Harder C.B."/>
            <person name="Miyauchi S."/>
            <person name="Viragh M."/>
            <person name="Kuo A."/>
            <person name="Thoen E."/>
            <person name="Andreopoulos B."/>
            <person name="Lu D."/>
            <person name="Skrede I."/>
            <person name="Drula E."/>
            <person name="Henrissat B."/>
            <person name="Morin E."/>
            <person name="Kohler A."/>
            <person name="Barry K."/>
            <person name="LaButti K."/>
            <person name="Morin E."/>
            <person name="Salamov A."/>
            <person name="Lipzen A."/>
            <person name="Mereny Z."/>
            <person name="Hegedus B."/>
            <person name="Baldrian P."/>
            <person name="Stursova M."/>
            <person name="Weitz H."/>
            <person name="Taylor A."/>
            <person name="Grigoriev I.V."/>
            <person name="Nagy L.G."/>
            <person name="Martin F."/>
            <person name="Kauserud H."/>
        </authorList>
    </citation>
    <scope>NUCLEOTIDE SEQUENCE</scope>
    <source>
        <strain evidence="2">CBHHK067</strain>
    </source>
</reference>
<feature type="compositionally biased region" description="Polar residues" evidence="1">
    <location>
        <begin position="581"/>
        <end position="590"/>
    </location>
</feature>
<keyword evidence="3" id="KW-1185">Reference proteome</keyword>
<feature type="compositionally biased region" description="Basic residues" evidence="1">
    <location>
        <begin position="498"/>
        <end position="518"/>
    </location>
</feature>
<evidence type="ECO:0000313" key="2">
    <source>
        <dbReference type="EMBL" id="KAJ7679605.1"/>
    </source>
</evidence>
<dbReference type="Proteomes" id="UP001221757">
    <property type="component" value="Unassembled WGS sequence"/>
</dbReference>
<proteinExistence type="predicted"/>
<evidence type="ECO:0000256" key="1">
    <source>
        <dbReference type="SAM" id="MobiDB-lite"/>
    </source>
</evidence>
<feature type="compositionally biased region" description="Low complexity" evidence="1">
    <location>
        <begin position="264"/>
        <end position="275"/>
    </location>
</feature>
<feature type="region of interest" description="Disordered" evidence="1">
    <location>
        <begin position="554"/>
        <end position="654"/>
    </location>
</feature>
<feature type="compositionally biased region" description="Low complexity" evidence="1">
    <location>
        <begin position="290"/>
        <end position="308"/>
    </location>
</feature>
<gene>
    <name evidence="2" type="ORF">B0H17DRAFT_1182280</name>
</gene>
<feature type="region of interest" description="Disordered" evidence="1">
    <location>
        <begin position="199"/>
        <end position="224"/>
    </location>
</feature>
<protein>
    <submittedName>
        <fullName evidence="2">Uncharacterized protein</fullName>
    </submittedName>
</protein>
<accession>A0AAD7G8X4</accession>
<comment type="caution">
    <text evidence="2">The sequence shown here is derived from an EMBL/GenBank/DDBJ whole genome shotgun (WGS) entry which is preliminary data.</text>
</comment>
<organism evidence="2 3">
    <name type="scientific">Mycena rosella</name>
    <name type="common">Pink bonnet</name>
    <name type="synonym">Agaricus rosellus</name>
    <dbReference type="NCBI Taxonomy" id="1033263"/>
    <lineage>
        <taxon>Eukaryota</taxon>
        <taxon>Fungi</taxon>
        <taxon>Dikarya</taxon>
        <taxon>Basidiomycota</taxon>
        <taxon>Agaricomycotina</taxon>
        <taxon>Agaricomycetes</taxon>
        <taxon>Agaricomycetidae</taxon>
        <taxon>Agaricales</taxon>
        <taxon>Marasmiineae</taxon>
        <taxon>Mycenaceae</taxon>
        <taxon>Mycena</taxon>
    </lineage>
</organism>
<feature type="compositionally biased region" description="Basic and acidic residues" evidence="1">
    <location>
        <begin position="608"/>
        <end position="627"/>
    </location>
</feature>
<feature type="region of interest" description="Disordered" evidence="1">
    <location>
        <begin position="354"/>
        <end position="406"/>
    </location>
</feature>
<feature type="region of interest" description="Disordered" evidence="1">
    <location>
        <begin position="498"/>
        <end position="523"/>
    </location>
</feature>
<name>A0AAD7G8X4_MYCRO</name>
<feature type="compositionally biased region" description="Basic and acidic residues" evidence="1">
    <location>
        <begin position="634"/>
        <end position="654"/>
    </location>
</feature>
<sequence>MLSGGGGGMGACGWKLWKRSISADLWRWRTRTRIKWTWKRATGKEEHGMVKCRTRGSGGKGSERSWYAASTAWDMYGRDPRMVLSNTHIHRPCRRDKVVAHEAAPGEGAAGRGEEPGVWRLRGHLRGERVSVWGVTEENDERNGKGEGRDIVDKGIEAMMLSSLSWRWRTKTVQRKGKVDGRDGLGYRGMAGICQVVARKRKHRPRPQSRKAPQLVHAPNPPRCRPASSHALAFLLQNAVLLEPVFVGAPGGRGSIRRRAQRSAGAEADAAPAAEPIEESPYHLKSLARSSNPAPMSSSTSTKGTARPASAAARAAACAASAAESTGGEAAGDAVAALALSALASVEAARAYGSASASSSDPPTPTAATPGGSGTPGSCRSNRTSGRTAGRPCARRPADAQRRSGAQGALLGGRVNANGNVGCDGPCSIDGVGRRRTLESRIVFVPSGSRNVAVEKAASATVAADQSRCWSWAVETQESRRRVPNRRRGIVAQVRIHRIRPMQRRHRNRRPPRPKRRGRDGGEEWNGVVVRRAERGGILGVLRQYFIIDVHTRAQTQTRTHGAQLDARRVHRSPSHGGASRTDSQGSSSELRPPNPSPQRRIPSKPRARMERAARAEEREERDRGPEVRWAAGEVERDEGKELGRKAEQRRARAVERRVVVRGWRGERWRGEKSRGADEPFCGGAARRIRRAA</sequence>
<evidence type="ECO:0000313" key="3">
    <source>
        <dbReference type="Proteomes" id="UP001221757"/>
    </source>
</evidence>
<feature type="region of interest" description="Disordered" evidence="1">
    <location>
        <begin position="252"/>
        <end position="308"/>
    </location>
</feature>
<feature type="compositionally biased region" description="Low complexity" evidence="1">
    <location>
        <begin position="354"/>
        <end position="370"/>
    </location>
</feature>